<accession>A0A2S6AHP4</accession>
<evidence type="ECO:0000313" key="3">
    <source>
        <dbReference type="Proteomes" id="UP000239874"/>
    </source>
</evidence>
<reference evidence="2 3" key="1">
    <citation type="submission" date="2018-02" db="EMBL/GenBank/DDBJ databases">
        <title>8 Nocardia nova and 1 Nocardia cyriacigeorgica strain used for evolution to TMP-SMX.</title>
        <authorList>
            <person name="Mehta H."/>
            <person name="Weng J."/>
            <person name="Shamoo Y."/>
        </authorList>
    </citation>
    <scope>NUCLEOTIDE SEQUENCE [LARGE SCALE GENOMIC DNA]</scope>
    <source>
        <strain evidence="2 3">MDA3139</strain>
    </source>
</reference>
<dbReference type="AlphaFoldDB" id="A0A2S6AHP4"/>
<sequence>MSTPDAPDGQEKKLAVGLNPYRHTQLSWIAKLRGNTLTQEFLDAIDAHIEAAKQDQELLSQAAKVREEIEREARARQEAIDALFTAPAAPSPSPDSDTDSGTRTRSRRGQKSDQGSTES</sequence>
<organism evidence="2 3">
    <name type="scientific">Nocardia nova</name>
    <dbReference type="NCBI Taxonomy" id="37330"/>
    <lineage>
        <taxon>Bacteria</taxon>
        <taxon>Bacillati</taxon>
        <taxon>Actinomycetota</taxon>
        <taxon>Actinomycetes</taxon>
        <taxon>Mycobacteriales</taxon>
        <taxon>Nocardiaceae</taxon>
        <taxon>Nocardia</taxon>
    </lineage>
</organism>
<protein>
    <submittedName>
        <fullName evidence="2">Uncharacterized protein</fullName>
    </submittedName>
</protein>
<name>A0A2S6AHP4_9NOCA</name>
<dbReference type="EMBL" id="PSZC01000028">
    <property type="protein sequence ID" value="PPJ34757.1"/>
    <property type="molecule type" value="Genomic_DNA"/>
</dbReference>
<dbReference type="OrthoDB" id="4733813at2"/>
<dbReference type="Proteomes" id="UP000239874">
    <property type="component" value="Unassembled WGS sequence"/>
</dbReference>
<gene>
    <name evidence="2" type="ORF">C5E45_29365</name>
</gene>
<dbReference type="RefSeq" id="WP_104378275.1">
    <property type="nucleotide sequence ID" value="NZ_PSZC01000028.1"/>
</dbReference>
<feature type="region of interest" description="Disordered" evidence="1">
    <location>
        <begin position="81"/>
        <end position="119"/>
    </location>
</feature>
<evidence type="ECO:0000313" key="2">
    <source>
        <dbReference type="EMBL" id="PPJ34757.1"/>
    </source>
</evidence>
<comment type="caution">
    <text evidence="2">The sequence shown here is derived from an EMBL/GenBank/DDBJ whole genome shotgun (WGS) entry which is preliminary data.</text>
</comment>
<evidence type="ECO:0000256" key="1">
    <source>
        <dbReference type="SAM" id="MobiDB-lite"/>
    </source>
</evidence>
<proteinExistence type="predicted"/>